<keyword evidence="3 4" id="KW-0732">Signal</keyword>
<reference evidence="6 7" key="1">
    <citation type="journal article" date="2021" name="Sci. Rep.">
        <title>The distribution of antibiotic resistance genes in chicken gut microbiota commensals.</title>
        <authorList>
            <person name="Juricova H."/>
            <person name="Matiasovicova J."/>
            <person name="Kubasova T."/>
            <person name="Cejkova D."/>
            <person name="Rychlik I."/>
        </authorList>
    </citation>
    <scope>NUCLEOTIDE SEQUENCE [LARGE SCALE GENOMIC DNA]</scope>
    <source>
        <strain evidence="6 7">An411</strain>
    </source>
</reference>
<name>A0ABS2FX81_9FIRM</name>
<gene>
    <name evidence="6" type="ORF">H9X91_12275</name>
</gene>
<comment type="subcellular location">
    <subcellularLocation>
        <location evidence="1">Cell envelope</location>
    </subcellularLocation>
</comment>
<comment type="similarity">
    <text evidence="2">Belongs to the bacterial solute-binding protein 2 family.</text>
</comment>
<dbReference type="Gene3D" id="3.40.50.2300">
    <property type="match status" value="2"/>
</dbReference>
<feature type="chain" id="PRO_5045756002" evidence="4">
    <location>
        <begin position="19"/>
        <end position="332"/>
    </location>
</feature>
<evidence type="ECO:0000256" key="2">
    <source>
        <dbReference type="ARBA" id="ARBA00007639"/>
    </source>
</evidence>
<comment type="caution">
    <text evidence="6">The sequence shown here is derived from an EMBL/GenBank/DDBJ whole genome shotgun (WGS) entry which is preliminary data.</text>
</comment>
<dbReference type="PROSITE" id="PS51257">
    <property type="entry name" value="PROKAR_LIPOPROTEIN"/>
    <property type="match status" value="1"/>
</dbReference>
<dbReference type="PANTHER" id="PTHR46847:SF1">
    <property type="entry name" value="D-ALLOSE-BINDING PERIPLASMIC PROTEIN-RELATED"/>
    <property type="match status" value="1"/>
</dbReference>
<evidence type="ECO:0000256" key="4">
    <source>
        <dbReference type="SAM" id="SignalP"/>
    </source>
</evidence>
<dbReference type="Proteomes" id="UP000719500">
    <property type="component" value="Unassembled WGS sequence"/>
</dbReference>
<dbReference type="PANTHER" id="PTHR46847">
    <property type="entry name" value="D-ALLOSE-BINDING PERIPLASMIC PROTEIN-RELATED"/>
    <property type="match status" value="1"/>
</dbReference>
<feature type="signal peptide" evidence="4">
    <location>
        <begin position="1"/>
        <end position="18"/>
    </location>
</feature>
<evidence type="ECO:0000313" key="6">
    <source>
        <dbReference type="EMBL" id="MBM6852217.1"/>
    </source>
</evidence>
<evidence type="ECO:0000256" key="3">
    <source>
        <dbReference type="ARBA" id="ARBA00022729"/>
    </source>
</evidence>
<protein>
    <submittedName>
        <fullName evidence="6">Sugar ABC transporter substrate-binding protein</fullName>
    </submittedName>
</protein>
<evidence type="ECO:0000259" key="5">
    <source>
        <dbReference type="Pfam" id="PF13407"/>
    </source>
</evidence>
<dbReference type="SUPFAM" id="SSF53822">
    <property type="entry name" value="Periplasmic binding protein-like I"/>
    <property type="match status" value="1"/>
</dbReference>
<accession>A0ABS2FX81</accession>
<proteinExistence type="inferred from homology"/>
<dbReference type="CDD" id="cd01536">
    <property type="entry name" value="PBP1_ABC_sugar_binding-like"/>
    <property type="match status" value="1"/>
</dbReference>
<dbReference type="Pfam" id="PF13407">
    <property type="entry name" value="Peripla_BP_4"/>
    <property type="match status" value="1"/>
</dbReference>
<evidence type="ECO:0000313" key="7">
    <source>
        <dbReference type="Proteomes" id="UP000719500"/>
    </source>
</evidence>
<dbReference type="EMBL" id="JACSNX010000025">
    <property type="protein sequence ID" value="MBM6852217.1"/>
    <property type="molecule type" value="Genomic_DNA"/>
</dbReference>
<sequence length="332" mass="34509">MKKCFALLLTLVLCLALASCGGDTSTPDGQASNDSAAAEDNSGTKTLTFALLPKTLSNPYFVAMQEFAEEAAAALSNDEYTVEIVCSAPPSEDGVNEQITMFESYLESGVDGVLIVPCGTAEVVDTIKKANERNVPVICLDTDADEGAEVAAFIGTNNYDGGYLAGEWTAENIDGQVAVITGTLGNQCHTDRTNGYMDALSGASNIELVGDVQPCNGDQGTAMGIAENLLTAYPDLKCIYVTSDTGAMGAATAVQASGRDVKVIGFDGSPNGAQSILDGGMTATVAQTPGVMAQEGVNALYELLVNGVEPEDLYTPCTMVTADNASEYLEWH</sequence>
<dbReference type="RefSeq" id="WP_204805422.1">
    <property type="nucleotide sequence ID" value="NZ_JACSNX010000025.1"/>
</dbReference>
<organism evidence="6 7">
    <name type="scientific">Oscillibacter valericigenes</name>
    <dbReference type="NCBI Taxonomy" id="351091"/>
    <lineage>
        <taxon>Bacteria</taxon>
        <taxon>Bacillati</taxon>
        <taxon>Bacillota</taxon>
        <taxon>Clostridia</taxon>
        <taxon>Eubacteriales</taxon>
        <taxon>Oscillospiraceae</taxon>
        <taxon>Oscillibacter</taxon>
    </lineage>
</organism>
<evidence type="ECO:0000256" key="1">
    <source>
        <dbReference type="ARBA" id="ARBA00004196"/>
    </source>
</evidence>
<dbReference type="InterPro" id="IPR028082">
    <property type="entry name" value="Peripla_BP_I"/>
</dbReference>
<keyword evidence="7" id="KW-1185">Reference proteome</keyword>
<dbReference type="InterPro" id="IPR025997">
    <property type="entry name" value="SBP_2_dom"/>
</dbReference>
<feature type="domain" description="Periplasmic binding protein" evidence="5">
    <location>
        <begin position="49"/>
        <end position="304"/>
    </location>
</feature>